<evidence type="ECO:0000313" key="3">
    <source>
        <dbReference type="Proteomes" id="UP000494218"/>
    </source>
</evidence>
<dbReference type="InterPro" id="IPR003458">
    <property type="entry name" value="Phage_T4_Gp38_tail_assem"/>
</dbReference>
<evidence type="ECO:0000256" key="1">
    <source>
        <dbReference type="SAM" id="MobiDB-lite"/>
    </source>
</evidence>
<dbReference type="Pfam" id="PF02413">
    <property type="entry name" value="Caudo_TAP"/>
    <property type="match status" value="1"/>
</dbReference>
<reference evidence="2 3" key="1">
    <citation type="submission" date="2019-09" db="EMBL/GenBank/DDBJ databases">
        <authorList>
            <person name="Depoorter E."/>
        </authorList>
    </citation>
    <scope>NUCLEOTIDE SEQUENCE [LARGE SCALE GENOMIC DNA]</scope>
    <source>
        <strain evidence="2">LMG 23254</strain>
    </source>
</reference>
<protein>
    <submittedName>
        <fullName evidence="2">Tail assembly chaperone gp38</fullName>
    </submittedName>
</protein>
<name>A0A6P2IM71_BURL3</name>
<feature type="compositionally biased region" description="Basic and acidic residues" evidence="1">
    <location>
        <begin position="203"/>
        <end position="237"/>
    </location>
</feature>
<dbReference type="EMBL" id="CABVPW010000005">
    <property type="protein sequence ID" value="VWB29871.1"/>
    <property type="molecule type" value="Genomic_DNA"/>
</dbReference>
<gene>
    <name evidence="2" type="ORF">BLA23254_01275</name>
</gene>
<dbReference type="Proteomes" id="UP000494218">
    <property type="component" value="Unassembled WGS sequence"/>
</dbReference>
<evidence type="ECO:0000313" key="2">
    <source>
        <dbReference type="EMBL" id="VWB29871.1"/>
    </source>
</evidence>
<dbReference type="AlphaFoldDB" id="A0A6P2IM71"/>
<organism evidence="2 3">
    <name type="scientific">Burkholderia lata (strain ATCC 17760 / DSM 23089 / LMG 22485 / NCIMB 9086 / R18194 / 383)</name>
    <dbReference type="NCBI Taxonomy" id="482957"/>
    <lineage>
        <taxon>Bacteria</taxon>
        <taxon>Pseudomonadati</taxon>
        <taxon>Pseudomonadota</taxon>
        <taxon>Betaproteobacteria</taxon>
        <taxon>Burkholderiales</taxon>
        <taxon>Burkholderiaceae</taxon>
        <taxon>Burkholderia</taxon>
        <taxon>Burkholderia cepacia complex</taxon>
    </lineage>
</organism>
<sequence>MLCNQYDSLTGQYIVSFLADLDPMNPDRYLVPAFCTLEPLPERAPRTWPFWRNEKWEMLPDYRGVRLYRTESGAAAEITVAGVTPDDAGLTEKPRPSDTHVWLDGAWVVDEKIVADRAREAAMNDFFARLESARQQNRGKSDARMTGRLSDLEEATFDAWADYQVALARVVDSPGFPAKIEWPAEPDPQALLAKVAAERAAKAAREAEEAAQREAAAKQAEEERAAAEAEMQRRAEGADASDVAVDSEQPKASDKPAKK</sequence>
<proteinExistence type="predicted"/>
<feature type="compositionally biased region" description="Basic and acidic residues" evidence="1">
    <location>
        <begin position="248"/>
        <end position="259"/>
    </location>
</feature>
<accession>A0A6P2IM71</accession>
<feature type="region of interest" description="Disordered" evidence="1">
    <location>
        <begin position="203"/>
        <end position="259"/>
    </location>
</feature>